<organism evidence="1 2">
    <name type="scientific">uncultured phage MedDCM-OCT-S46-C10</name>
    <dbReference type="NCBI Taxonomy" id="2741074"/>
    <lineage>
        <taxon>Viruses</taxon>
        <taxon>Duplodnaviria</taxon>
        <taxon>Heunggongvirae</taxon>
        <taxon>Uroviricota</taxon>
        <taxon>Caudoviricetes</taxon>
        <taxon>Autographivirales</taxon>
        <taxon>Foussvirus</taxon>
        <taxon>Foussvirus S46C10</taxon>
    </lineage>
</organism>
<proteinExistence type="predicted"/>
<reference evidence="1 2" key="1">
    <citation type="journal article" date="2013" name="PLoS Genet.">
        <title>Expanding the Marine Virosphere Using Metagenomics.</title>
        <authorList>
            <person name="Mizuno C.M."/>
            <person name="Rodriguez-Valera F."/>
            <person name="Kimes N.E."/>
            <person name="Ghai R."/>
        </authorList>
    </citation>
    <scope>NUCLEOTIDE SEQUENCE [LARGE SCALE GENOMIC DNA]</scope>
    <source>
        <strain evidence="1">UvMED-CGR-U-MedDCM-OCT-S46-C10</strain>
    </source>
</reference>
<dbReference type="GeneID" id="55412440"/>
<dbReference type="KEGG" id="vg:55412440"/>
<accession>A0A6S4PA20</accession>
<dbReference type="Proteomes" id="UP000504935">
    <property type="component" value="Segment"/>
</dbReference>
<evidence type="ECO:0000313" key="2">
    <source>
        <dbReference type="Proteomes" id="UP000504935"/>
    </source>
</evidence>
<dbReference type="RefSeq" id="YP_009777864.1">
    <property type="nucleotide sequence ID" value="NC_047705.1"/>
</dbReference>
<name>A0A6S4PA20_9CAUD</name>
<dbReference type="EMBL" id="AP013545">
    <property type="protein sequence ID" value="BAQ94322.1"/>
    <property type="molecule type" value="Genomic_DNA"/>
</dbReference>
<protein>
    <submittedName>
        <fullName evidence="1">Uncharacterized protein</fullName>
    </submittedName>
</protein>
<sequence length="66" mass="7759">MDDLNDIQLPYTVDELIKVLDKIYPEKAPELKDNEKTVWFKAGQRSVVNWLIDLKKRSENNLLGEK</sequence>
<evidence type="ECO:0000313" key="1">
    <source>
        <dbReference type="EMBL" id="BAQ94322.1"/>
    </source>
</evidence>
<keyword evidence="2" id="KW-1185">Reference proteome</keyword>